<name>A0A6G1F1X7_9ORYZ</name>
<dbReference type="EMBL" id="SPHZ02000002">
    <property type="protein sequence ID" value="KAF0930897.1"/>
    <property type="molecule type" value="Genomic_DNA"/>
</dbReference>
<dbReference type="Proteomes" id="UP000479710">
    <property type="component" value="Unassembled WGS sequence"/>
</dbReference>
<sequence>MADIGEPCSRSAVAREPCSRPLHQAPGSVDPWRMMSRRSGKHGTEAVWIYHGGHRGRASQHRRGCDSVALWHRGQKRDWPAGNPLNGMGALKIRASHDRGGIRGEAAQGRCPMPSRQDAIVGEGGACRGQAVAWGEEREINGRSHPSWWRGKGEEEASCFSTHGRRPEQRWRSAEEWRGNQLW</sequence>
<evidence type="ECO:0000313" key="3">
    <source>
        <dbReference type="Proteomes" id="UP000479710"/>
    </source>
</evidence>
<organism evidence="2 3">
    <name type="scientific">Oryza meyeriana var. granulata</name>
    <dbReference type="NCBI Taxonomy" id="110450"/>
    <lineage>
        <taxon>Eukaryota</taxon>
        <taxon>Viridiplantae</taxon>
        <taxon>Streptophyta</taxon>
        <taxon>Embryophyta</taxon>
        <taxon>Tracheophyta</taxon>
        <taxon>Spermatophyta</taxon>
        <taxon>Magnoliopsida</taxon>
        <taxon>Liliopsida</taxon>
        <taxon>Poales</taxon>
        <taxon>Poaceae</taxon>
        <taxon>BOP clade</taxon>
        <taxon>Oryzoideae</taxon>
        <taxon>Oryzeae</taxon>
        <taxon>Oryzinae</taxon>
        <taxon>Oryza</taxon>
        <taxon>Oryza meyeriana</taxon>
    </lineage>
</organism>
<proteinExistence type="predicted"/>
<reference evidence="2 3" key="1">
    <citation type="submission" date="2019-11" db="EMBL/GenBank/DDBJ databases">
        <title>Whole genome sequence of Oryza granulata.</title>
        <authorList>
            <person name="Li W."/>
        </authorList>
    </citation>
    <scope>NUCLEOTIDE SEQUENCE [LARGE SCALE GENOMIC DNA]</scope>
    <source>
        <strain evidence="3">cv. Menghai</strain>
        <tissue evidence="2">Leaf</tissue>
    </source>
</reference>
<keyword evidence="3" id="KW-1185">Reference proteome</keyword>
<comment type="caution">
    <text evidence="2">The sequence shown here is derived from an EMBL/GenBank/DDBJ whole genome shotgun (WGS) entry which is preliminary data.</text>
</comment>
<protein>
    <submittedName>
        <fullName evidence="2">Uncharacterized protein</fullName>
    </submittedName>
</protein>
<dbReference type="AlphaFoldDB" id="A0A6G1F1X7"/>
<evidence type="ECO:0000313" key="2">
    <source>
        <dbReference type="EMBL" id="KAF0930897.1"/>
    </source>
</evidence>
<evidence type="ECO:0000256" key="1">
    <source>
        <dbReference type="SAM" id="MobiDB-lite"/>
    </source>
</evidence>
<accession>A0A6G1F1X7</accession>
<feature type="region of interest" description="Disordered" evidence="1">
    <location>
        <begin position="1"/>
        <end position="38"/>
    </location>
</feature>
<gene>
    <name evidence="2" type="ORF">E2562_036991</name>
</gene>
<feature type="region of interest" description="Disordered" evidence="1">
    <location>
        <begin position="138"/>
        <end position="165"/>
    </location>
</feature>